<accession>A0A8T2GCD2</accession>
<evidence type="ECO:0000313" key="3">
    <source>
        <dbReference type="Proteomes" id="UP000694251"/>
    </source>
</evidence>
<dbReference type="AlphaFoldDB" id="A0A8T2GCD2"/>
<feature type="transmembrane region" description="Helical" evidence="1">
    <location>
        <begin position="34"/>
        <end position="60"/>
    </location>
</feature>
<proteinExistence type="predicted"/>
<evidence type="ECO:0000313" key="2">
    <source>
        <dbReference type="EMBL" id="KAG7644493.1"/>
    </source>
</evidence>
<evidence type="ECO:0000256" key="1">
    <source>
        <dbReference type="SAM" id="Phobius"/>
    </source>
</evidence>
<sequence length="62" mass="7270">MEFPRFSRIIIMFSVNENLSKVIKREISGRFKRLAASPIFDTWIISVFKSFGFGSLYSLVYK</sequence>
<dbReference type="EMBL" id="JAEFBJ010000002">
    <property type="protein sequence ID" value="KAG7644493.1"/>
    <property type="molecule type" value="Genomic_DNA"/>
</dbReference>
<gene>
    <name evidence="2" type="ORF">ISN44_As02g041770</name>
</gene>
<dbReference type="Proteomes" id="UP000694251">
    <property type="component" value="Chromosome 2"/>
</dbReference>
<keyword evidence="1" id="KW-0472">Membrane</keyword>
<comment type="caution">
    <text evidence="2">The sequence shown here is derived from an EMBL/GenBank/DDBJ whole genome shotgun (WGS) entry which is preliminary data.</text>
</comment>
<protein>
    <submittedName>
        <fullName evidence="2">Uncharacterized protein</fullName>
    </submittedName>
</protein>
<name>A0A8T2GCD2_ARASU</name>
<keyword evidence="1" id="KW-0812">Transmembrane</keyword>
<keyword evidence="3" id="KW-1185">Reference proteome</keyword>
<organism evidence="2 3">
    <name type="scientific">Arabidopsis suecica</name>
    <name type="common">Swedish thale-cress</name>
    <name type="synonym">Cardaminopsis suecica</name>
    <dbReference type="NCBI Taxonomy" id="45249"/>
    <lineage>
        <taxon>Eukaryota</taxon>
        <taxon>Viridiplantae</taxon>
        <taxon>Streptophyta</taxon>
        <taxon>Embryophyta</taxon>
        <taxon>Tracheophyta</taxon>
        <taxon>Spermatophyta</taxon>
        <taxon>Magnoliopsida</taxon>
        <taxon>eudicotyledons</taxon>
        <taxon>Gunneridae</taxon>
        <taxon>Pentapetalae</taxon>
        <taxon>rosids</taxon>
        <taxon>malvids</taxon>
        <taxon>Brassicales</taxon>
        <taxon>Brassicaceae</taxon>
        <taxon>Camelineae</taxon>
        <taxon>Arabidopsis</taxon>
    </lineage>
</organism>
<reference evidence="2 3" key="1">
    <citation type="submission" date="2020-12" db="EMBL/GenBank/DDBJ databases">
        <title>Concerted genomic and epigenomic changes stabilize Arabidopsis allopolyploids.</title>
        <authorList>
            <person name="Chen Z."/>
        </authorList>
    </citation>
    <scope>NUCLEOTIDE SEQUENCE [LARGE SCALE GENOMIC DNA]</scope>
    <source>
        <strain evidence="2">As9502</strain>
        <tissue evidence="2">Leaf</tissue>
    </source>
</reference>
<dbReference type="OrthoDB" id="10274159at2759"/>
<keyword evidence="1" id="KW-1133">Transmembrane helix</keyword>